<evidence type="ECO:0000256" key="2">
    <source>
        <dbReference type="ARBA" id="ARBA00022723"/>
    </source>
</evidence>
<evidence type="ECO:0000313" key="7">
    <source>
        <dbReference type="EMBL" id="KAF2485101.1"/>
    </source>
</evidence>
<dbReference type="InterPro" id="IPR001138">
    <property type="entry name" value="Zn2Cys6_DnaBD"/>
</dbReference>
<feature type="domain" description="Zn(2)-C6 fungal-type" evidence="6">
    <location>
        <begin position="36"/>
        <end position="66"/>
    </location>
</feature>
<dbReference type="GO" id="GO:0000981">
    <property type="term" value="F:DNA-binding transcription factor activity, RNA polymerase II-specific"/>
    <property type="evidence" value="ECO:0007669"/>
    <property type="project" value="InterPro"/>
</dbReference>
<name>A0A6A6PZB5_9PEZI</name>
<feature type="coiled-coil region" evidence="4">
    <location>
        <begin position="456"/>
        <end position="483"/>
    </location>
</feature>
<evidence type="ECO:0000256" key="3">
    <source>
        <dbReference type="ARBA" id="ARBA00023242"/>
    </source>
</evidence>
<feature type="region of interest" description="Disordered" evidence="5">
    <location>
        <begin position="162"/>
        <end position="188"/>
    </location>
</feature>
<feature type="region of interest" description="Disordered" evidence="5">
    <location>
        <begin position="65"/>
        <end position="86"/>
    </location>
</feature>
<dbReference type="InterPro" id="IPR007219">
    <property type="entry name" value="XnlR_reg_dom"/>
</dbReference>
<dbReference type="GO" id="GO:0008270">
    <property type="term" value="F:zinc ion binding"/>
    <property type="evidence" value="ECO:0007669"/>
    <property type="project" value="InterPro"/>
</dbReference>
<dbReference type="OrthoDB" id="2269373at2759"/>
<keyword evidence="3" id="KW-0539">Nucleus</keyword>
<keyword evidence="4" id="KW-0175">Coiled coil</keyword>
<protein>
    <recommendedName>
        <fullName evidence="6">Zn(2)-C6 fungal-type domain-containing protein</fullName>
    </recommendedName>
</protein>
<keyword evidence="8" id="KW-1185">Reference proteome</keyword>
<dbReference type="GeneID" id="54473909"/>
<dbReference type="PROSITE" id="PS00463">
    <property type="entry name" value="ZN2_CY6_FUNGAL_1"/>
    <property type="match status" value="1"/>
</dbReference>
<dbReference type="RefSeq" id="XP_033591670.1">
    <property type="nucleotide sequence ID" value="XM_033732907.1"/>
</dbReference>
<dbReference type="InterPro" id="IPR036864">
    <property type="entry name" value="Zn2-C6_fun-type_DNA-bd_sf"/>
</dbReference>
<gene>
    <name evidence="7" type="ORF">BDY17DRAFT_292932</name>
</gene>
<evidence type="ECO:0000256" key="1">
    <source>
        <dbReference type="ARBA" id="ARBA00004123"/>
    </source>
</evidence>
<dbReference type="SMART" id="SM00906">
    <property type="entry name" value="Fungal_trans"/>
    <property type="match status" value="1"/>
</dbReference>
<dbReference type="SUPFAM" id="SSF57701">
    <property type="entry name" value="Zn2/Cys6 DNA-binding domain"/>
    <property type="match status" value="1"/>
</dbReference>
<feature type="region of interest" description="Disordered" evidence="5">
    <location>
        <begin position="1"/>
        <end position="28"/>
    </location>
</feature>
<dbReference type="SMART" id="SM00066">
    <property type="entry name" value="GAL4"/>
    <property type="match status" value="1"/>
</dbReference>
<dbReference type="EMBL" id="MU001633">
    <property type="protein sequence ID" value="KAF2485101.1"/>
    <property type="molecule type" value="Genomic_DNA"/>
</dbReference>
<proteinExistence type="predicted"/>
<dbReference type="PANTHER" id="PTHR31001">
    <property type="entry name" value="UNCHARACTERIZED TRANSCRIPTIONAL REGULATORY PROTEIN"/>
    <property type="match status" value="1"/>
</dbReference>
<evidence type="ECO:0000256" key="4">
    <source>
        <dbReference type="SAM" id="Coils"/>
    </source>
</evidence>
<dbReference type="GO" id="GO:0006351">
    <property type="term" value="P:DNA-templated transcription"/>
    <property type="evidence" value="ECO:0007669"/>
    <property type="project" value="InterPro"/>
</dbReference>
<dbReference type="GO" id="GO:0003677">
    <property type="term" value="F:DNA binding"/>
    <property type="evidence" value="ECO:0007669"/>
    <property type="project" value="InterPro"/>
</dbReference>
<dbReference type="Gene3D" id="4.10.240.10">
    <property type="entry name" value="Zn(2)-C6 fungal-type DNA-binding domain"/>
    <property type="match status" value="1"/>
</dbReference>
<dbReference type="InterPro" id="IPR050613">
    <property type="entry name" value="Sec_Metabolite_Reg"/>
</dbReference>
<evidence type="ECO:0000259" key="6">
    <source>
        <dbReference type="PROSITE" id="PS50048"/>
    </source>
</evidence>
<dbReference type="CDD" id="cd12148">
    <property type="entry name" value="fungal_TF_MHR"/>
    <property type="match status" value="1"/>
</dbReference>
<dbReference type="Proteomes" id="UP000799767">
    <property type="component" value="Unassembled WGS sequence"/>
</dbReference>
<dbReference type="PROSITE" id="PS50048">
    <property type="entry name" value="ZN2_CY6_FUNGAL_2"/>
    <property type="match status" value="1"/>
</dbReference>
<dbReference type="Pfam" id="PF00172">
    <property type="entry name" value="Zn_clus"/>
    <property type="match status" value="1"/>
</dbReference>
<keyword evidence="2" id="KW-0479">Metal-binding</keyword>
<evidence type="ECO:0000313" key="8">
    <source>
        <dbReference type="Proteomes" id="UP000799767"/>
    </source>
</evidence>
<feature type="compositionally biased region" description="Polar residues" evidence="5">
    <location>
        <begin position="1"/>
        <end position="11"/>
    </location>
</feature>
<reference evidence="7" key="1">
    <citation type="journal article" date="2020" name="Stud. Mycol.">
        <title>101 Dothideomycetes genomes: a test case for predicting lifestyles and emergence of pathogens.</title>
        <authorList>
            <person name="Haridas S."/>
            <person name="Albert R."/>
            <person name="Binder M."/>
            <person name="Bloem J."/>
            <person name="Labutti K."/>
            <person name="Salamov A."/>
            <person name="Andreopoulos B."/>
            <person name="Baker S."/>
            <person name="Barry K."/>
            <person name="Bills G."/>
            <person name="Bluhm B."/>
            <person name="Cannon C."/>
            <person name="Castanera R."/>
            <person name="Culley D."/>
            <person name="Daum C."/>
            <person name="Ezra D."/>
            <person name="Gonzalez J."/>
            <person name="Henrissat B."/>
            <person name="Kuo A."/>
            <person name="Liang C."/>
            <person name="Lipzen A."/>
            <person name="Lutzoni F."/>
            <person name="Magnuson J."/>
            <person name="Mondo S."/>
            <person name="Nolan M."/>
            <person name="Ohm R."/>
            <person name="Pangilinan J."/>
            <person name="Park H.-J."/>
            <person name="Ramirez L."/>
            <person name="Alfaro M."/>
            <person name="Sun H."/>
            <person name="Tritt A."/>
            <person name="Yoshinaga Y."/>
            <person name="Zwiers L.-H."/>
            <person name="Turgeon B."/>
            <person name="Goodwin S."/>
            <person name="Spatafora J."/>
            <person name="Crous P."/>
            <person name="Grigoriev I."/>
        </authorList>
    </citation>
    <scope>NUCLEOTIDE SEQUENCE</scope>
    <source>
        <strain evidence="7">CBS 113389</strain>
    </source>
</reference>
<accession>A0A6A6PZB5</accession>
<comment type="subcellular location">
    <subcellularLocation>
        <location evidence="1">Nucleus</location>
    </subcellularLocation>
</comment>
<organism evidence="7 8">
    <name type="scientific">Neohortaea acidophila</name>
    <dbReference type="NCBI Taxonomy" id="245834"/>
    <lineage>
        <taxon>Eukaryota</taxon>
        <taxon>Fungi</taxon>
        <taxon>Dikarya</taxon>
        <taxon>Ascomycota</taxon>
        <taxon>Pezizomycotina</taxon>
        <taxon>Dothideomycetes</taxon>
        <taxon>Dothideomycetidae</taxon>
        <taxon>Mycosphaerellales</taxon>
        <taxon>Teratosphaeriaceae</taxon>
        <taxon>Neohortaea</taxon>
    </lineage>
</organism>
<dbReference type="GO" id="GO:0005634">
    <property type="term" value="C:nucleus"/>
    <property type="evidence" value="ECO:0007669"/>
    <property type="project" value="UniProtKB-SubCell"/>
</dbReference>
<dbReference type="Pfam" id="PF04082">
    <property type="entry name" value="Fungal_trans"/>
    <property type="match status" value="1"/>
</dbReference>
<sequence>MSETTPGTGPSQPVPIAPAPASKASMDSPEEHMSYACVTCTKRKVKCDKLLPVCSTCRRGKLTCEYNEGPAPRKRKRKPVAGPDADVYERLERAEALLRENNLLPETEGASKSSGPPSVSASLSTPFYTSKSFLDPPNPGKLVEERGKTRYIYSNLWQNLGEHNFHPSSDEEDDDPQESHESATLQPTPAADPFSAAFLAFGSSATNLLSLHPSYEVAMELWKVYVEQIDPLVKLIHVPSAVTTLRRGAANPSTVSKATEALLFALYHFSVTVMDPEECQKRLGMPKSKLTATYYDALRQALVNANFLRTTDIMVLQAYLLFLLSVRNTCDPHTFWICTGIAVRLAQRMGLHRDGEDQGLKPFVVQMRRRVFWQILPLDGLAGQLCGTGMSVAPDSFNTKQPTNINDSDMWPDMTEPPQARIGATELIFCLARTEFGRFLQRRNNPPVPFLTGLSERVEDELVADWERQLDELETEMETKYLRFCDFADPLHNLVGLMARTAANSGRLRIRLSQAKKTPNLPDEERKDLWILAEKIIDYDIAAQQNYNLKRFFWHLQAFFQWDALIWILNEIWRDPAGHQDDEIWDKIEKVFVNHPHMTTQRRALHMALGELTLRSWDAYRTTQLSLGKSLQMEPAFIQVLRSFVTKPGSSRSSSVVVPQQNYNPFQGGQDSLSDMGSFNMIDAAWFVNDMAPGVNGMTGDVNQNPADWWGFLDLLNRDPNAVPVS</sequence>
<dbReference type="PANTHER" id="PTHR31001:SF85">
    <property type="entry name" value="ZN(II)2CYS6 TRANSCRIPTION FACTOR (EUROFUNG)"/>
    <property type="match status" value="1"/>
</dbReference>
<dbReference type="CDD" id="cd00067">
    <property type="entry name" value="GAL4"/>
    <property type="match status" value="1"/>
</dbReference>
<dbReference type="AlphaFoldDB" id="A0A6A6PZB5"/>
<feature type="region of interest" description="Disordered" evidence="5">
    <location>
        <begin position="101"/>
        <end position="122"/>
    </location>
</feature>
<evidence type="ECO:0000256" key="5">
    <source>
        <dbReference type="SAM" id="MobiDB-lite"/>
    </source>
</evidence>